<dbReference type="AlphaFoldDB" id="A0A397IT48"/>
<proteinExistence type="predicted"/>
<accession>A0A397IT48</accession>
<evidence type="ECO:0000313" key="1">
    <source>
        <dbReference type="EMBL" id="RHZ79169.1"/>
    </source>
</evidence>
<comment type="caution">
    <text evidence="1">The sequence shown here is derived from an EMBL/GenBank/DDBJ whole genome shotgun (WGS) entry which is preliminary data.</text>
</comment>
<dbReference type="InterPro" id="IPR011990">
    <property type="entry name" value="TPR-like_helical_dom_sf"/>
</dbReference>
<dbReference type="OrthoDB" id="272077at2759"/>
<gene>
    <name evidence="1" type="ORF">Glove_151g75</name>
</gene>
<keyword evidence="2" id="KW-1185">Reference proteome</keyword>
<dbReference type="Proteomes" id="UP000266861">
    <property type="component" value="Unassembled WGS sequence"/>
</dbReference>
<evidence type="ECO:0000313" key="2">
    <source>
        <dbReference type="Proteomes" id="UP000266861"/>
    </source>
</evidence>
<protein>
    <submittedName>
        <fullName evidence="1">Uncharacterized protein</fullName>
    </submittedName>
</protein>
<dbReference type="EMBL" id="PQFF01000142">
    <property type="protein sequence ID" value="RHZ79169.1"/>
    <property type="molecule type" value="Genomic_DNA"/>
</dbReference>
<organism evidence="1 2">
    <name type="scientific">Diversispora epigaea</name>
    <dbReference type="NCBI Taxonomy" id="1348612"/>
    <lineage>
        <taxon>Eukaryota</taxon>
        <taxon>Fungi</taxon>
        <taxon>Fungi incertae sedis</taxon>
        <taxon>Mucoromycota</taxon>
        <taxon>Glomeromycotina</taxon>
        <taxon>Glomeromycetes</taxon>
        <taxon>Diversisporales</taxon>
        <taxon>Diversisporaceae</taxon>
        <taxon>Diversispora</taxon>
    </lineage>
</organism>
<sequence length="110" mass="12799">MSSDKMYPECEKLLTPIKGGVSHACSSKHFQNDLINAKGLLKFIFKKFCFCINGIVKKSEQQKMMRKNTWKQLKGGDCIGQYKLRYCYLNGTRISKDEEKVFQRYLKSAE</sequence>
<reference evidence="1 2" key="1">
    <citation type="submission" date="2018-08" db="EMBL/GenBank/DDBJ databases">
        <title>Genome and evolution of the arbuscular mycorrhizal fungus Diversispora epigaea (formerly Glomus versiforme) and its bacterial endosymbionts.</title>
        <authorList>
            <person name="Sun X."/>
            <person name="Fei Z."/>
            <person name="Harrison M."/>
        </authorList>
    </citation>
    <scope>NUCLEOTIDE SEQUENCE [LARGE SCALE GENOMIC DNA]</scope>
    <source>
        <strain evidence="1 2">IT104</strain>
    </source>
</reference>
<dbReference type="Gene3D" id="1.25.40.10">
    <property type="entry name" value="Tetratricopeptide repeat domain"/>
    <property type="match status" value="1"/>
</dbReference>
<name>A0A397IT48_9GLOM</name>